<evidence type="ECO:0000256" key="6">
    <source>
        <dbReference type="ARBA" id="ARBA00022960"/>
    </source>
</evidence>
<evidence type="ECO:0000256" key="5">
    <source>
        <dbReference type="ARBA" id="ARBA00022679"/>
    </source>
</evidence>
<accession>A4NXG6</accession>
<comment type="subcellular location">
    <subcellularLocation>
        <location evidence="1">Cell membrane</location>
    </subcellularLocation>
</comment>
<dbReference type="InterPro" id="IPR028166">
    <property type="entry name" value="UB2H"/>
</dbReference>
<dbReference type="Proteomes" id="UP000005596">
    <property type="component" value="Unassembled WGS sequence"/>
</dbReference>
<dbReference type="GO" id="GO:0030288">
    <property type="term" value="C:outer membrane-bounded periplasmic space"/>
    <property type="evidence" value="ECO:0007669"/>
    <property type="project" value="TreeGrafter"/>
</dbReference>
<feature type="transmembrane region" description="Helical" evidence="12">
    <location>
        <begin position="21"/>
        <end position="42"/>
    </location>
</feature>
<evidence type="ECO:0000256" key="11">
    <source>
        <dbReference type="ARBA" id="ARBA00049902"/>
    </source>
</evidence>
<evidence type="ECO:0000313" key="16">
    <source>
        <dbReference type="Proteomes" id="UP000005596"/>
    </source>
</evidence>
<keyword evidence="12" id="KW-0812">Transmembrane</keyword>
<evidence type="ECO:0000313" key="15">
    <source>
        <dbReference type="EMBL" id="EDK14040.1"/>
    </source>
</evidence>
<keyword evidence="15" id="KW-0436">Ligase</keyword>
<dbReference type="EMBL" id="AAZJ01000004">
    <property type="protein sequence ID" value="EDK14040.1"/>
    <property type="molecule type" value="Genomic_DNA"/>
</dbReference>
<evidence type="ECO:0000256" key="8">
    <source>
        <dbReference type="ARBA" id="ARBA00023136"/>
    </source>
</evidence>
<dbReference type="GO" id="GO:0008360">
    <property type="term" value="P:regulation of cell shape"/>
    <property type="evidence" value="ECO:0007669"/>
    <property type="project" value="UniProtKB-KW"/>
</dbReference>
<dbReference type="InterPro" id="IPR036950">
    <property type="entry name" value="PBP_transglycosylase"/>
</dbReference>
<dbReference type="InterPro" id="IPR050396">
    <property type="entry name" value="Glycosyltr_51/Transpeptidase"/>
</dbReference>
<dbReference type="Pfam" id="PF00912">
    <property type="entry name" value="Transgly"/>
    <property type="match status" value="1"/>
</dbReference>
<sequence>MTSQHSAKKSSKNTPKNNRTFKGFLLKFSFTALVLTIFYGGYLDWQIRSKMDGQIWHLPAEVYSRLESVKIADNLAFDEVIQILLDNEYRQTTMVAAPGDFKLEDDSIVVLRRAFPFPDKAEPQRVLCLRFSHNKLSRIEDLVTVKTVDEFRLAPKLIAMLQSDNEDRLAIPLQNYPRLLIDTLILTEDRRFYEHNGINPVGILRALIANIRAGQTVQGGSTLTQQLVKNLFFIARTHHYTQSQRSLDVIGSRLALR</sequence>
<feature type="domain" description="Glycosyl transferase family 51" evidence="13">
    <location>
        <begin position="158"/>
        <end position="237"/>
    </location>
</feature>
<dbReference type="BioCyc" id="HINF375063:G119K-886-MONOMER"/>
<evidence type="ECO:0000259" key="14">
    <source>
        <dbReference type="Pfam" id="PF14814"/>
    </source>
</evidence>
<dbReference type="SUPFAM" id="SSF53955">
    <property type="entry name" value="Lysozyme-like"/>
    <property type="match status" value="1"/>
</dbReference>
<gene>
    <name evidence="15" type="ORF">CGSHiR3021_08091</name>
</gene>
<evidence type="ECO:0000256" key="7">
    <source>
        <dbReference type="ARBA" id="ARBA00022984"/>
    </source>
</evidence>
<protein>
    <submittedName>
        <fullName evidence="15">Phosphoribosylaminoimidazole-succinocarboxamide synthase</fullName>
        <ecNumber evidence="15">6.3.2.6</ecNumber>
    </submittedName>
</protein>
<dbReference type="GO" id="GO:0004639">
    <property type="term" value="F:phosphoribosylaminoimidazolesuccinocarboxamide synthase activity"/>
    <property type="evidence" value="ECO:0007669"/>
    <property type="project" value="UniProtKB-EC"/>
</dbReference>
<organism evidence="15 16">
    <name type="scientific">Haemophilus influenzae 22.4-21</name>
    <dbReference type="NCBI Taxonomy" id="375063"/>
    <lineage>
        <taxon>Bacteria</taxon>
        <taxon>Pseudomonadati</taxon>
        <taxon>Pseudomonadota</taxon>
        <taxon>Gammaproteobacteria</taxon>
        <taxon>Pasteurellales</taxon>
        <taxon>Pasteurellaceae</taxon>
        <taxon>Haemophilus</taxon>
    </lineage>
</organism>
<evidence type="ECO:0000256" key="12">
    <source>
        <dbReference type="SAM" id="Phobius"/>
    </source>
</evidence>
<feature type="domain" description="Bifunctional transglycosylase second" evidence="14">
    <location>
        <begin position="74"/>
        <end position="153"/>
    </location>
</feature>
<evidence type="ECO:0000256" key="2">
    <source>
        <dbReference type="ARBA" id="ARBA00004752"/>
    </source>
</evidence>
<comment type="catalytic activity">
    <reaction evidence="11">
        <text>[GlcNAc-(1-&gt;4)-Mur2Ac(oyl-L-Ala-gamma-D-Glu-L-Lys-D-Ala-D-Ala)](n)-di-trans,octa-cis-undecaprenyl diphosphate + beta-D-GlcNAc-(1-&gt;4)-Mur2Ac(oyl-L-Ala-gamma-D-Glu-L-Lys-D-Ala-D-Ala)-di-trans,octa-cis-undecaprenyl diphosphate = [GlcNAc-(1-&gt;4)-Mur2Ac(oyl-L-Ala-gamma-D-Glu-L-Lys-D-Ala-D-Ala)](n+1)-di-trans,octa-cis-undecaprenyl diphosphate + di-trans,octa-cis-undecaprenyl diphosphate + H(+)</text>
        <dbReference type="Rhea" id="RHEA:23708"/>
        <dbReference type="Rhea" id="RHEA-COMP:9602"/>
        <dbReference type="Rhea" id="RHEA-COMP:9603"/>
        <dbReference type="ChEBI" id="CHEBI:15378"/>
        <dbReference type="ChEBI" id="CHEBI:58405"/>
        <dbReference type="ChEBI" id="CHEBI:60033"/>
        <dbReference type="ChEBI" id="CHEBI:78435"/>
        <dbReference type="EC" id="2.4.99.28"/>
    </reaction>
</comment>
<proteinExistence type="predicted"/>
<keyword evidence="9" id="KW-0961">Cell wall biogenesis/degradation</keyword>
<dbReference type="PANTHER" id="PTHR32282:SF11">
    <property type="entry name" value="PENICILLIN-BINDING PROTEIN 1B"/>
    <property type="match status" value="1"/>
</dbReference>
<dbReference type="PANTHER" id="PTHR32282">
    <property type="entry name" value="BINDING PROTEIN TRANSPEPTIDASE, PUTATIVE-RELATED"/>
    <property type="match status" value="1"/>
</dbReference>
<dbReference type="Gene3D" id="1.20.5.100">
    <property type="entry name" value="Cytochrome c1, transmembrane anchor, C-terminal"/>
    <property type="match status" value="1"/>
</dbReference>
<evidence type="ECO:0000256" key="10">
    <source>
        <dbReference type="ARBA" id="ARBA00034000"/>
    </source>
</evidence>
<keyword evidence="4" id="KW-0328">Glycosyltransferase</keyword>
<evidence type="ECO:0000256" key="4">
    <source>
        <dbReference type="ARBA" id="ARBA00022676"/>
    </source>
</evidence>
<keyword evidence="8 12" id="KW-0472">Membrane</keyword>
<dbReference type="InterPro" id="IPR001264">
    <property type="entry name" value="Glyco_trans_51"/>
</dbReference>
<comment type="pathway">
    <text evidence="2">Cell wall biogenesis; peptidoglycan biosynthesis.</text>
</comment>
<keyword evidence="5" id="KW-0808">Transferase</keyword>
<evidence type="ECO:0000256" key="3">
    <source>
        <dbReference type="ARBA" id="ARBA00022475"/>
    </source>
</evidence>
<dbReference type="GO" id="GO:0009252">
    <property type="term" value="P:peptidoglycan biosynthetic process"/>
    <property type="evidence" value="ECO:0007669"/>
    <property type="project" value="UniProtKB-KW"/>
</dbReference>
<keyword evidence="6" id="KW-0133">Cell shape</keyword>
<reference evidence="15 16" key="1">
    <citation type="journal article" date="2007" name="Genome Biol.">
        <title>Characterization and modeling of the Haemophilus influenzae core and supragenomes based on the complete genomic sequences of Rd and 12 clinical nontypeable strains.</title>
        <authorList>
            <person name="Hogg J.S."/>
            <person name="Hu F.Z."/>
            <person name="Janto B."/>
            <person name="Boissy R."/>
            <person name="Hayes J."/>
            <person name="Keefe R."/>
            <person name="Post J.C."/>
            <person name="Ehrlich G.D."/>
        </authorList>
    </citation>
    <scope>NUCLEOTIDE SEQUENCE [LARGE SCALE GENOMIC DNA]</scope>
    <source>
        <strain evidence="15 16">22.4-21</strain>
    </source>
</reference>
<keyword evidence="3" id="KW-1003">Cell membrane</keyword>
<dbReference type="AlphaFoldDB" id="A4NXG6"/>
<dbReference type="GO" id="GO:0009002">
    <property type="term" value="F:serine-type D-Ala-D-Ala carboxypeptidase activity"/>
    <property type="evidence" value="ECO:0007669"/>
    <property type="project" value="UniProtKB-EC"/>
</dbReference>
<evidence type="ECO:0000256" key="1">
    <source>
        <dbReference type="ARBA" id="ARBA00004236"/>
    </source>
</evidence>
<evidence type="ECO:0000256" key="9">
    <source>
        <dbReference type="ARBA" id="ARBA00023316"/>
    </source>
</evidence>
<evidence type="ECO:0000259" key="13">
    <source>
        <dbReference type="Pfam" id="PF00912"/>
    </source>
</evidence>
<dbReference type="Pfam" id="PF14814">
    <property type="entry name" value="UB2H"/>
    <property type="match status" value="1"/>
</dbReference>
<dbReference type="EC" id="6.3.2.6" evidence="15"/>
<comment type="catalytic activity">
    <reaction evidence="10">
        <text>Preferential cleavage: (Ac)2-L-Lys-D-Ala-|-D-Ala. Also transpeptidation of peptidyl-alanyl moieties that are N-acyl substituents of D-alanine.</text>
        <dbReference type="EC" id="3.4.16.4"/>
    </reaction>
</comment>
<dbReference type="GO" id="GO:0071555">
    <property type="term" value="P:cell wall organization"/>
    <property type="evidence" value="ECO:0007669"/>
    <property type="project" value="UniProtKB-KW"/>
</dbReference>
<dbReference type="Gene3D" id="1.10.3810.10">
    <property type="entry name" value="Biosynthetic peptidoglycan transglycosylase-like"/>
    <property type="match status" value="1"/>
</dbReference>
<dbReference type="Gene3D" id="3.30.2060.10">
    <property type="entry name" value="Penicillin-binding protein 1b domain"/>
    <property type="match status" value="1"/>
</dbReference>
<name>A4NXG6_HAEIF</name>
<keyword evidence="12" id="KW-1133">Transmembrane helix</keyword>
<dbReference type="GO" id="GO:0005886">
    <property type="term" value="C:plasma membrane"/>
    <property type="evidence" value="ECO:0007669"/>
    <property type="project" value="UniProtKB-SubCell"/>
</dbReference>
<keyword evidence="7" id="KW-0573">Peptidoglycan synthesis</keyword>
<dbReference type="InterPro" id="IPR023346">
    <property type="entry name" value="Lysozyme-like_dom_sf"/>
</dbReference>
<dbReference type="GO" id="GO:0008955">
    <property type="term" value="F:peptidoglycan glycosyltransferase activity"/>
    <property type="evidence" value="ECO:0007669"/>
    <property type="project" value="UniProtKB-EC"/>
</dbReference>